<evidence type="ECO:0000259" key="2">
    <source>
        <dbReference type="Pfam" id="PF11350"/>
    </source>
</evidence>
<dbReference type="InterPro" id="IPR024079">
    <property type="entry name" value="MetalloPept_cat_dom_sf"/>
</dbReference>
<feature type="compositionally biased region" description="Low complexity" evidence="1">
    <location>
        <begin position="96"/>
        <end position="109"/>
    </location>
</feature>
<feature type="region of interest" description="Disordered" evidence="1">
    <location>
        <begin position="159"/>
        <end position="183"/>
    </location>
</feature>
<reference evidence="3 4" key="1">
    <citation type="submission" date="2018-02" db="EMBL/GenBank/DDBJ databases">
        <title>Genomic Encyclopedia of Archaeal and Bacterial Type Strains, Phase II (KMG-II): from individual species to whole genera.</title>
        <authorList>
            <person name="Goeker M."/>
        </authorList>
    </citation>
    <scope>NUCLEOTIDE SEQUENCE [LARGE SCALE GENOMIC DNA]</scope>
    <source>
        <strain evidence="3 4">DSM 22857</strain>
    </source>
</reference>
<feature type="compositionally biased region" description="Low complexity" evidence="1">
    <location>
        <begin position="12"/>
        <end position="22"/>
    </location>
</feature>
<feature type="region of interest" description="Disordered" evidence="1">
    <location>
        <begin position="48"/>
        <end position="147"/>
    </location>
</feature>
<dbReference type="Proteomes" id="UP000239485">
    <property type="component" value="Unassembled WGS sequence"/>
</dbReference>
<feature type="region of interest" description="Disordered" evidence="1">
    <location>
        <begin position="1"/>
        <end position="26"/>
    </location>
</feature>
<dbReference type="RefSeq" id="WP_104431114.1">
    <property type="nucleotide sequence ID" value="NZ_PTJD01000001.1"/>
</dbReference>
<feature type="compositionally biased region" description="Low complexity" evidence="1">
    <location>
        <begin position="62"/>
        <end position="79"/>
    </location>
</feature>
<evidence type="ECO:0000313" key="4">
    <source>
        <dbReference type="Proteomes" id="UP000239485"/>
    </source>
</evidence>
<dbReference type="EMBL" id="PTJD01000001">
    <property type="protein sequence ID" value="PPK98767.1"/>
    <property type="molecule type" value="Genomic_DNA"/>
</dbReference>
<name>A0A2S6IWN8_9ACTN</name>
<dbReference type="SUPFAM" id="SSF55486">
    <property type="entry name" value="Metalloproteases ('zincins'), catalytic domain"/>
    <property type="match status" value="1"/>
</dbReference>
<keyword evidence="4" id="KW-1185">Reference proteome</keyword>
<dbReference type="OrthoDB" id="9779865at2"/>
<feature type="domain" description="DUF3152" evidence="2">
    <location>
        <begin position="156"/>
        <end position="318"/>
    </location>
</feature>
<feature type="compositionally biased region" description="Acidic residues" evidence="1">
    <location>
        <begin position="110"/>
        <end position="120"/>
    </location>
</feature>
<accession>A0A2S6IWN8</accession>
<dbReference type="InterPro" id="IPR022603">
    <property type="entry name" value="DUF3152"/>
</dbReference>
<organism evidence="3 4">
    <name type="scientific">Kineococcus xinjiangensis</name>
    <dbReference type="NCBI Taxonomy" id="512762"/>
    <lineage>
        <taxon>Bacteria</taxon>
        <taxon>Bacillati</taxon>
        <taxon>Actinomycetota</taxon>
        <taxon>Actinomycetes</taxon>
        <taxon>Kineosporiales</taxon>
        <taxon>Kineosporiaceae</taxon>
        <taxon>Kineococcus</taxon>
    </lineage>
</organism>
<dbReference type="Pfam" id="PF11350">
    <property type="entry name" value="DUF3152"/>
    <property type="match status" value="1"/>
</dbReference>
<comment type="caution">
    <text evidence="3">The sequence shown here is derived from an EMBL/GenBank/DDBJ whole genome shotgun (WGS) entry which is preliminary data.</text>
</comment>
<dbReference type="GO" id="GO:0008237">
    <property type="term" value="F:metallopeptidase activity"/>
    <property type="evidence" value="ECO:0007669"/>
    <property type="project" value="InterPro"/>
</dbReference>
<protein>
    <submittedName>
        <fullName evidence="3">Uncharacterized protein DUF3152</fullName>
    </submittedName>
</protein>
<gene>
    <name evidence="3" type="ORF">CLV92_101468</name>
</gene>
<sequence length="329" mass="33232">MEAHLTGATGSAPARRAVATTARRPRTARAVRAAAVALACLLPSACTGGQGSVPAGASVPDASGSTSTAPEPSASTQSPPGEPEPTPSGAAGEGAEGVLPDADAAPGNDPAEDGPAEDGPAEARSADAPGAPGVTDAPGAPGVTDADREAGVRTMEVAQAASGETDVVPGASQAPGPGPQRSVRVEVERGLDVDAAAFAGFVLTTLNDPRGWGADGSVSFARTDGPADIRLVLASPDTSRRMCRPLETFGKLSCRTGDTVVLTSHRWTLGIEDYGEDRTAYRQYLVTHEVGHFLGHDHVSCPGVGRPAPTMMQQTKGLKGCLPNPWPNP</sequence>
<evidence type="ECO:0000313" key="3">
    <source>
        <dbReference type="EMBL" id="PPK98767.1"/>
    </source>
</evidence>
<evidence type="ECO:0000256" key="1">
    <source>
        <dbReference type="SAM" id="MobiDB-lite"/>
    </source>
</evidence>
<dbReference type="Gene3D" id="3.40.390.10">
    <property type="entry name" value="Collagenase (Catalytic Domain)"/>
    <property type="match status" value="1"/>
</dbReference>
<dbReference type="AlphaFoldDB" id="A0A2S6IWN8"/>
<proteinExistence type="predicted"/>